<keyword evidence="5" id="KW-0653">Protein transport</keyword>
<feature type="domain" description="Tim10-like" evidence="9">
    <location>
        <begin position="169"/>
        <end position="227"/>
    </location>
</feature>
<evidence type="ECO:0000313" key="10">
    <source>
        <dbReference type="EMBL" id="CAD7439744.1"/>
    </source>
</evidence>
<evidence type="ECO:0000256" key="7">
    <source>
        <dbReference type="ARBA" id="ARBA00023128"/>
    </source>
</evidence>
<dbReference type="EMBL" id="OD564776">
    <property type="protein sequence ID" value="CAD7439744.1"/>
    <property type="molecule type" value="Genomic_DNA"/>
</dbReference>
<dbReference type="InterPro" id="IPR035427">
    <property type="entry name" value="Tim10-like_dom_sf"/>
</dbReference>
<sequence>MSQYPSGLRACLNTRQDYQHVSITVGNYSLSQYSSRLSTCLSICQDLQLISVLFKTINMSQYLSGLTACLNTRQDYQHVSITVGTFKLFQYSSRLSTCLNNRRELQLVSILIKTINMSQYPSGLSACLNTHQDYQHVSILGLDLLLCDMATSVPTNLANVDQEQVKSVSTQFRDFLVSYNKLSEICFTDCVWDFTTRNVKSQEDRCALNCMEKYLKMNQRVSQRFQEFQMIANENALAAAQKIGAVSR</sequence>
<evidence type="ECO:0000256" key="6">
    <source>
        <dbReference type="ARBA" id="ARBA00023010"/>
    </source>
</evidence>
<comment type="subcellular location">
    <subcellularLocation>
        <location evidence="1">Mitochondrion</location>
    </subcellularLocation>
</comment>
<keyword evidence="8" id="KW-1015">Disulfide bond</keyword>
<evidence type="ECO:0000256" key="4">
    <source>
        <dbReference type="ARBA" id="ARBA00022833"/>
    </source>
</evidence>
<dbReference type="SUPFAM" id="SSF144122">
    <property type="entry name" value="Tim10-like"/>
    <property type="match status" value="1"/>
</dbReference>
<evidence type="ECO:0000256" key="8">
    <source>
        <dbReference type="ARBA" id="ARBA00023157"/>
    </source>
</evidence>
<evidence type="ECO:0000256" key="2">
    <source>
        <dbReference type="ARBA" id="ARBA00022448"/>
    </source>
</evidence>
<keyword evidence="6" id="KW-0811">Translocation</keyword>
<name>A0A7R9EQZ0_9NEOP</name>
<dbReference type="GO" id="GO:0005739">
    <property type="term" value="C:mitochondrion"/>
    <property type="evidence" value="ECO:0007669"/>
    <property type="project" value="UniProtKB-SubCell"/>
</dbReference>
<evidence type="ECO:0000256" key="1">
    <source>
        <dbReference type="ARBA" id="ARBA00004173"/>
    </source>
</evidence>
<protein>
    <recommendedName>
        <fullName evidence="9">Tim10-like domain-containing protein</fullName>
    </recommendedName>
</protein>
<evidence type="ECO:0000256" key="3">
    <source>
        <dbReference type="ARBA" id="ARBA00022723"/>
    </source>
</evidence>
<reference evidence="10" key="1">
    <citation type="submission" date="2020-11" db="EMBL/GenBank/DDBJ databases">
        <authorList>
            <person name="Tran Van P."/>
        </authorList>
    </citation>
    <scope>NUCLEOTIDE SEQUENCE</scope>
</reference>
<keyword evidence="7" id="KW-0496">Mitochondrion</keyword>
<dbReference type="GO" id="GO:0015031">
    <property type="term" value="P:protein transport"/>
    <property type="evidence" value="ECO:0007669"/>
    <property type="project" value="UniProtKB-KW"/>
</dbReference>
<dbReference type="InterPro" id="IPR004217">
    <property type="entry name" value="Tim10-like"/>
</dbReference>
<keyword evidence="2" id="KW-0813">Transport</keyword>
<evidence type="ECO:0000259" key="9">
    <source>
        <dbReference type="Pfam" id="PF02953"/>
    </source>
</evidence>
<dbReference type="GO" id="GO:0046872">
    <property type="term" value="F:metal ion binding"/>
    <property type="evidence" value="ECO:0007669"/>
    <property type="project" value="UniProtKB-KW"/>
</dbReference>
<dbReference type="Pfam" id="PF02953">
    <property type="entry name" value="zf-Tim10_DDP"/>
    <property type="match status" value="1"/>
</dbReference>
<dbReference type="Gene3D" id="1.10.287.810">
    <property type="entry name" value="Mitochondrial import inner membrane translocase subunit tim13 like domains"/>
    <property type="match status" value="1"/>
</dbReference>
<evidence type="ECO:0000256" key="5">
    <source>
        <dbReference type="ARBA" id="ARBA00022927"/>
    </source>
</evidence>
<keyword evidence="4" id="KW-0862">Zinc</keyword>
<accession>A0A7R9EQZ0</accession>
<keyword evidence="3" id="KW-0479">Metal-binding</keyword>
<dbReference type="AlphaFoldDB" id="A0A7R9EQZ0"/>
<gene>
    <name evidence="10" type="ORF">TBIB3V08_LOCUS2292</name>
</gene>
<proteinExistence type="predicted"/>
<dbReference type="InterPro" id="IPR050673">
    <property type="entry name" value="Mito_inner_translocase_sub"/>
</dbReference>
<dbReference type="PANTHER" id="PTHR13172">
    <property type="entry name" value="MITOCHONDRIAL IMPORT INNER MEMBRANE TRANSLOCASE SUBUNIT TIM9B"/>
    <property type="match status" value="1"/>
</dbReference>
<organism evidence="10">
    <name type="scientific">Timema bartmani</name>
    <dbReference type="NCBI Taxonomy" id="61472"/>
    <lineage>
        <taxon>Eukaryota</taxon>
        <taxon>Metazoa</taxon>
        <taxon>Ecdysozoa</taxon>
        <taxon>Arthropoda</taxon>
        <taxon>Hexapoda</taxon>
        <taxon>Insecta</taxon>
        <taxon>Pterygota</taxon>
        <taxon>Neoptera</taxon>
        <taxon>Polyneoptera</taxon>
        <taxon>Phasmatodea</taxon>
        <taxon>Timematodea</taxon>
        <taxon>Timematoidea</taxon>
        <taxon>Timematidae</taxon>
        <taxon>Timema</taxon>
    </lineage>
</organism>